<accession>A0A1C4YWX3</accession>
<proteinExistence type="predicted"/>
<name>A0A1C4YWX3_9ACTN</name>
<evidence type="ECO:0000313" key="3">
    <source>
        <dbReference type="Proteomes" id="UP000198551"/>
    </source>
</evidence>
<evidence type="ECO:0000313" key="2">
    <source>
        <dbReference type="EMBL" id="SCF25127.1"/>
    </source>
</evidence>
<feature type="region of interest" description="Disordered" evidence="1">
    <location>
        <begin position="1"/>
        <end position="38"/>
    </location>
</feature>
<organism evidence="2 3">
    <name type="scientific">Micromonospora marina</name>
    <dbReference type="NCBI Taxonomy" id="307120"/>
    <lineage>
        <taxon>Bacteria</taxon>
        <taxon>Bacillati</taxon>
        <taxon>Actinomycetota</taxon>
        <taxon>Actinomycetes</taxon>
        <taxon>Micromonosporales</taxon>
        <taxon>Micromonosporaceae</taxon>
        <taxon>Micromonospora</taxon>
    </lineage>
</organism>
<protein>
    <submittedName>
        <fullName evidence="2">Uncharacterized protein</fullName>
    </submittedName>
</protein>
<keyword evidence="3" id="KW-1185">Reference proteome</keyword>
<reference evidence="3" key="1">
    <citation type="submission" date="2016-06" db="EMBL/GenBank/DDBJ databases">
        <authorList>
            <person name="Varghese N."/>
        </authorList>
    </citation>
    <scope>NUCLEOTIDE SEQUENCE [LARGE SCALE GENOMIC DNA]</scope>
    <source>
        <strain evidence="3">DSM 45555</strain>
    </source>
</reference>
<sequence length="71" mass="7314">MRSGDRQALAAAARDRTAAAGLSGTGSRTEPRGQGSRLAWCSPPNVITVVPAGSARASRFSASVVFRVKIT</sequence>
<gene>
    <name evidence="2" type="ORF">GA0070215_11355</name>
</gene>
<dbReference type="EMBL" id="FMCV01000013">
    <property type="protein sequence ID" value="SCF25127.1"/>
    <property type="molecule type" value="Genomic_DNA"/>
</dbReference>
<dbReference type="AlphaFoldDB" id="A0A1C4YWX3"/>
<feature type="compositionally biased region" description="Low complexity" evidence="1">
    <location>
        <begin position="1"/>
        <end position="22"/>
    </location>
</feature>
<evidence type="ECO:0000256" key="1">
    <source>
        <dbReference type="SAM" id="MobiDB-lite"/>
    </source>
</evidence>
<dbReference type="Proteomes" id="UP000198551">
    <property type="component" value="Unassembled WGS sequence"/>
</dbReference>